<keyword evidence="1" id="KW-0812">Transmembrane</keyword>
<comment type="caution">
    <text evidence="1">Lacks conserved residue(s) required for the propagation of feature annotation.</text>
</comment>
<dbReference type="eggNOG" id="ENOG502RS11">
    <property type="taxonomic scope" value="Eukaryota"/>
</dbReference>
<dbReference type="Proteomes" id="UP000000709">
    <property type="component" value="Unassembled WGS sequence"/>
</dbReference>
<keyword evidence="1" id="KW-0472">Membrane</keyword>
<feature type="signal peptide" evidence="2">
    <location>
        <begin position="1"/>
        <end position="20"/>
    </location>
</feature>
<evidence type="ECO:0000313" key="3">
    <source>
        <dbReference type="EMBL" id="EGW34676.1"/>
    </source>
</evidence>
<gene>
    <name evidence="3" type="ORF">SPAPADRAFT_69102</name>
</gene>
<organism evidence="4">
    <name type="scientific">Spathaspora passalidarum (strain NRRL Y-27907 / 11-Y1)</name>
    <dbReference type="NCBI Taxonomy" id="619300"/>
    <lineage>
        <taxon>Eukaryota</taxon>
        <taxon>Fungi</taxon>
        <taxon>Dikarya</taxon>
        <taxon>Ascomycota</taxon>
        <taxon>Saccharomycotina</taxon>
        <taxon>Pichiomycetes</taxon>
        <taxon>Debaryomycetaceae</taxon>
        <taxon>Spathaspora</taxon>
    </lineage>
</organism>
<feature type="transmembrane region" description="Helical" evidence="1">
    <location>
        <begin position="79"/>
        <end position="97"/>
    </location>
</feature>
<dbReference type="InterPro" id="IPR004345">
    <property type="entry name" value="TB2_DP1_HVA22"/>
</dbReference>
<dbReference type="OMA" id="WFIYWIV"/>
<dbReference type="PANTHER" id="PTHR12300:SF177">
    <property type="entry name" value="PROTEIN YOP1"/>
    <property type="match status" value="1"/>
</dbReference>
<comment type="similarity">
    <text evidence="1">Belongs to the DP1 family.</text>
</comment>
<proteinExistence type="inferred from homology"/>
<feature type="chain" id="PRO_5003442422" description="Protein YOP1" evidence="2">
    <location>
        <begin position="21"/>
        <end position="262"/>
    </location>
</feature>
<dbReference type="Pfam" id="PF03134">
    <property type="entry name" value="TB2_DP1_HVA22"/>
    <property type="match status" value="1"/>
</dbReference>
<protein>
    <recommendedName>
        <fullName evidence="1">Protein YOP1</fullName>
    </recommendedName>
</protein>
<dbReference type="HOGENOM" id="CLU_918358_0_0_1"/>
<dbReference type="PANTHER" id="PTHR12300">
    <property type="entry name" value="HVA22-LIKE PROTEINS"/>
    <property type="match status" value="1"/>
</dbReference>
<comment type="subcellular location">
    <subcellularLocation>
        <location evidence="1">Membrane</location>
        <topology evidence="1">Multi-pass membrane protein</topology>
    </subcellularLocation>
</comment>
<keyword evidence="2" id="KW-0732">Signal</keyword>
<reference evidence="3 4" key="1">
    <citation type="journal article" date="2011" name="Proc. Natl. Acad. Sci. U.S.A.">
        <title>Comparative genomics of xylose-fermenting fungi for enhanced biofuel production.</title>
        <authorList>
            <person name="Wohlbach D.J."/>
            <person name="Kuo A."/>
            <person name="Sato T.K."/>
            <person name="Potts K.M."/>
            <person name="Salamov A.A."/>
            <person name="LaButti K.M."/>
            <person name="Sun H."/>
            <person name="Clum A."/>
            <person name="Pangilinan J.L."/>
            <person name="Lindquist E.A."/>
            <person name="Lucas S."/>
            <person name="Lapidus A."/>
            <person name="Jin M."/>
            <person name="Gunawan C."/>
            <person name="Balan V."/>
            <person name="Dale B.E."/>
            <person name="Jeffries T.W."/>
            <person name="Zinkel R."/>
            <person name="Barry K.W."/>
            <person name="Grigoriev I.V."/>
            <person name="Gasch A.P."/>
        </authorList>
    </citation>
    <scope>NUCLEOTIDE SEQUENCE [LARGE SCALE GENOMIC DNA]</scope>
    <source>
        <strain evidence="4">NRRL Y-27907 / 11-Y1</strain>
    </source>
</reference>
<dbReference type="GO" id="GO:0016020">
    <property type="term" value="C:membrane"/>
    <property type="evidence" value="ECO:0007669"/>
    <property type="project" value="UniProtKB-SubCell"/>
</dbReference>
<dbReference type="STRING" id="619300.G3ADV2"/>
<dbReference type="AlphaFoldDB" id="G3ADV2"/>
<dbReference type="RefSeq" id="XP_007372088.1">
    <property type="nucleotide sequence ID" value="XM_007372026.1"/>
</dbReference>
<feature type="transmembrane region" description="Helical" evidence="1">
    <location>
        <begin position="103"/>
        <end position="122"/>
    </location>
</feature>
<dbReference type="KEGG" id="spaa:SPAPADRAFT_69102"/>
<keyword evidence="4" id="KW-1185">Reference proteome</keyword>
<accession>G3ADV2</accession>
<evidence type="ECO:0000256" key="2">
    <source>
        <dbReference type="SAM" id="SignalP"/>
    </source>
</evidence>
<sequence length="262" mass="29873">MMGFFTLLSLLINTVYPVVASCRAYDNYTRVASTIASQNLKIAGVTVPLGLLFDTLKATTGITPELELQRHLISIQKWFIYWIVISVATLFENLLFLNTILPGYSILKLGFSLWLIFPMISLSSGQMEIDSRFDNTDEWKKFTESGAGFLFFRYIKPWIEHNRDKINEVINDPIQSLHLKETTKYLPIVSRYINPEVSKASNYSEPGFLDSSFVMVMNMKNKWTGVEEKVADEFDIIETSSAGEEATTKEGTTVTKRKGFLW</sequence>
<dbReference type="GeneID" id="18875255"/>
<evidence type="ECO:0000313" key="4">
    <source>
        <dbReference type="Proteomes" id="UP000000709"/>
    </source>
</evidence>
<name>G3ADV2_SPAPN</name>
<dbReference type="EMBL" id="GL996499">
    <property type="protein sequence ID" value="EGW34676.1"/>
    <property type="molecule type" value="Genomic_DNA"/>
</dbReference>
<dbReference type="InParanoid" id="G3ADV2"/>
<keyword evidence="1" id="KW-1133">Transmembrane helix</keyword>
<evidence type="ECO:0000256" key="1">
    <source>
        <dbReference type="RuleBase" id="RU362006"/>
    </source>
</evidence>